<feature type="compositionally biased region" description="Low complexity" evidence="1">
    <location>
        <begin position="274"/>
        <end position="308"/>
    </location>
</feature>
<organism evidence="3 4">
    <name type="scientific">Streptosporangium becharense</name>
    <dbReference type="NCBI Taxonomy" id="1816182"/>
    <lineage>
        <taxon>Bacteria</taxon>
        <taxon>Bacillati</taxon>
        <taxon>Actinomycetota</taxon>
        <taxon>Actinomycetes</taxon>
        <taxon>Streptosporangiales</taxon>
        <taxon>Streptosporangiaceae</taxon>
        <taxon>Streptosporangium</taxon>
    </lineage>
</organism>
<feature type="compositionally biased region" description="Pro residues" evidence="1">
    <location>
        <begin position="309"/>
        <end position="322"/>
    </location>
</feature>
<dbReference type="AlphaFoldDB" id="A0A7W9MGA3"/>
<sequence length="911" mass="95226">MGVVVIKVEASRLREPAAWLMVAAASASVLVGVERLLFGGSSFAVRAVLYLDQFTSPVVAALLVGAVLLATHLGPVIERLRLMALVAAGTLGLSLLFGLVGLVGGLFGGAAGFLGKIELLLLHLPGLALAAIALLYLLPRAVPAGESRAADGFGRFENQDRHTGPGAFEHDRNQPQDRGFGGQPHPQGQDFAGQDPSRDRAARGQSAQDAPHGPRNLPALPPAPEHAQGSHGDSEGQPRQTGAPSAGDVRPQTPSHVSAADPQPYGVQTGSYAPAPQHGSPQQGSPQLGSQQNSSQPQWQPAPQAQPMAPVPAPVPAEPYTPNPYVAADVQPPTPTAYNSPAHGAPAERAELRLPGYGQAEPQVPGYGQTEPRLPDYGQLSDFGHGGYGQSEGQPSYGRGPESQASAYGQPGQSGPQAPAYGQSGQSGQPESYGQPPEQAPGYGQFESQAQAPAYGQSVHGAPAEQRGEQLPGYGQPGTHDSGYGQHSNPSLPGYGQYSDAAPTGQQADSPVSASGGRHADGQQSYNHGLESQAPVYGQSESQAQAPAYGQSGYGAPAEQRGDQSSDYGQTEPRLPGYGQAEPQVPGYGQTEPRLPDYGQLSDSGHGGYGQSEGQPSYGRSPGPQASTYGQPGQPESYGQPESQGQSYGQSGQPESYGQPQGQPYGQSPEQAPGYGQSESQAQAPAYGQSGYGVPAEQQASAPLAGTGGHRSTPFDDRPAQPFPQPPENYGQPFTGYSGTEFGRVDEPGPHYPAPDPIDPRTQQMAQAYQQAESYQQQNQGTAPNLRVPDYGSGQQNSSYDVPFGHQQAPDAPFGHPQTSQAQPYQQGGPQWDAQSEATVRFDPDAYRADPLGAAAPSAASWDSQPIDPTAIYKPEQLPGQVTDGETPDRERTGPGQDQNMSWYGSDRQER</sequence>
<accession>A0A7W9MGA3</accession>
<feature type="compositionally biased region" description="Polar residues" evidence="1">
    <location>
        <begin position="817"/>
        <end position="838"/>
    </location>
</feature>
<reference evidence="3 4" key="1">
    <citation type="submission" date="2020-08" db="EMBL/GenBank/DDBJ databases">
        <title>Sequencing the genomes of 1000 actinobacteria strains.</title>
        <authorList>
            <person name="Klenk H.-P."/>
        </authorList>
    </citation>
    <scope>NUCLEOTIDE SEQUENCE [LARGE SCALE GENOMIC DNA]</scope>
    <source>
        <strain evidence="3 4">DSM 46887</strain>
    </source>
</reference>
<keyword evidence="4" id="KW-1185">Reference proteome</keyword>
<comment type="caution">
    <text evidence="3">The sequence shown here is derived from an EMBL/GenBank/DDBJ whole genome shotgun (WGS) entry which is preliminary data.</text>
</comment>
<dbReference type="Proteomes" id="UP000540685">
    <property type="component" value="Unassembled WGS sequence"/>
</dbReference>
<keyword evidence="2" id="KW-0472">Membrane</keyword>
<feature type="compositionally biased region" description="Basic and acidic residues" evidence="1">
    <location>
        <begin position="157"/>
        <end position="175"/>
    </location>
</feature>
<evidence type="ECO:0000256" key="1">
    <source>
        <dbReference type="SAM" id="MobiDB-lite"/>
    </source>
</evidence>
<evidence type="ECO:0000313" key="4">
    <source>
        <dbReference type="Proteomes" id="UP000540685"/>
    </source>
</evidence>
<feature type="compositionally biased region" description="Low complexity" evidence="1">
    <location>
        <begin position="763"/>
        <end position="780"/>
    </location>
</feature>
<feature type="transmembrane region" description="Helical" evidence="2">
    <location>
        <begin position="82"/>
        <end position="107"/>
    </location>
</feature>
<feature type="compositionally biased region" description="Polar residues" evidence="1">
    <location>
        <begin position="504"/>
        <end position="513"/>
    </location>
</feature>
<keyword evidence="2" id="KW-0812">Transmembrane</keyword>
<dbReference type="EMBL" id="JACHMP010000001">
    <property type="protein sequence ID" value="MBB5819341.1"/>
    <property type="molecule type" value="Genomic_DNA"/>
</dbReference>
<evidence type="ECO:0000256" key="2">
    <source>
        <dbReference type="SAM" id="Phobius"/>
    </source>
</evidence>
<feature type="region of interest" description="Disordered" evidence="1">
    <location>
        <begin position="155"/>
        <end position="911"/>
    </location>
</feature>
<feature type="compositionally biased region" description="Polar residues" evidence="1">
    <location>
        <begin position="403"/>
        <end position="416"/>
    </location>
</feature>
<dbReference type="RefSeq" id="WP_184538696.1">
    <property type="nucleotide sequence ID" value="NZ_JACHMP010000001.1"/>
</dbReference>
<feature type="compositionally biased region" description="Polar residues" evidence="1">
    <location>
        <begin position="423"/>
        <end position="432"/>
    </location>
</feature>
<feature type="transmembrane region" description="Helical" evidence="2">
    <location>
        <begin position="17"/>
        <end position="37"/>
    </location>
</feature>
<feature type="transmembrane region" description="Helical" evidence="2">
    <location>
        <begin position="49"/>
        <end position="70"/>
    </location>
</feature>
<keyword evidence="2" id="KW-1133">Transmembrane helix</keyword>
<name>A0A7W9MGA3_9ACTN</name>
<proteinExistence type="predicted"/>
<protein>
    <submittedName>
        <fullName evidence="3">Uncharacterized protein</fullName>
    </submittedName>
</protein>
<feature type="compositionally biased region" description="Low complexity" evidence="1">
    <location>
        <begin position="636"/>
        <end position="671"/>
    </location>
</feature>
<gene>
    <name evidence="3" type="ORF">F4562_002403</name>
</gene>
<evidence type="ECO:0000313" key="3">
    <source>
        <dbReference type="EMBL" id="MBB5819341.1"/>
    </source>
</evidence>